<sequence length="169" mass="18599">MDKMALIDTGYLEYEELKSIQKLPGNERYSKGPVAVIECVQEIPCNPCEAACLKGAIKIGEPIINLPTVDFDKCVGCGICVAKCSGMAIFIVDKSYSETTAAVTFPYEYYPLPKVGSFVKGVNRKGEVVCGGKIVKTMNPKFYDHTCVVTLEIPQEFADEVRSIKREVL</sequence>
<dbReference type="KEGG" id="ckr:CKR_1804"/>
<accession>B9E2Y0</accession>
<dbReference type="InterPro" id="IPR017896">
    <property type="entry name" value="4Fe4S_Fe-S-bd"/>
</dbReference>
<organism evidence="2 3">
    <name type="scientific">Clostridium kluyveri (strain NBRC 12016)</name>
    <dbReference type="NCBI Taxonomy" id="583346"/>
    <lineage>
        <taxon>Bacteria</taxon>
        <taxon>Bacillati</taxon>
        <taxon>Bacillota</taxon>
        <taxon>Clostridia</taxon>
        <taxon>Eubacteriales</taxon>
        <taxon>Clostridiaceae</taxon>
        <taxon>Clostridium</taxon>
    </lineage>
</organism>
<dbReference type="SUPFAM" id="SSF54862">
    <property type="entry name" value="4Fe-4S ferredoxins"/>
    <property type="match status" value="1"/>
</dbReference>
<dbReference type="Pfam" id="PF00037">
    <property type="entry name" value="Fer4"/>
    <property type="match status" value="1"/>
</dbReference>
<evidence type="ECO:0000313" key="2">
    <source>
        <dbReference type="EMBL" id="BAH06855.1"/>
    </source>
</evidence>
<gene>
    <name evidence="2" type="ordered locus">CKR_1804</name>
</gene>
<dbReference type="Proteomes" id="UP000007969">
    <property type="component" value="Chromosome"/>
</dbReference>
<dbReference type="HOGENOM" id="CLU_1582974_0_0_9"/>
<dbReference type="EMBL" id="AP009049">
    <property type="protein sequence ID" value="BAH06855.1"/>
    <property type="molecule type" value="Genomic_DNA"/>
</dbReference>
<evidence type="ECO:0000313" key="3">
    <source>
        <dbReference type="Proteomes" id="UP000007969"/>
    </source>
</evidence>
<protein>
    <recommendedName>
        <fullName evidence="1">4Fe-4S ferredoxin-type domain-containing protein</fullName>
    </recommendedName>
</protein>
<dbReference type="Gene3D" id="3.30.70.20">
    <property type="match status" value="1"/>
</dbReference>
<evidence type="ECO:0000259" key="1">
    <source>
        <dbReference type="PROSITE" id="PS51379"/>
    </source>
</evidence>
<reference evidence="3" key="1">
    <citation type="submission" date="2005-09" db="EMBL/GenBank/DDBJ databases">
        <title>Complete genome sequence of Clostridium kluyveri and comparative genomics of Clostridia species.</title>
        <authorList>
            <person name="Inui M."/>
            <person name="Nonaka H."/>
            <person name="Shinoda Y."/>
            <person name="Ikenaga Y."/>
            <person name="Abe M."/>
            <person name="Naito K."/>
            <person name="Vertes A.A."/>
            <person name="Yukawa H."/>
        </authorList>
    </citation>
    <scope>NUCLEOTIDE SEQUENCE [LARGE SCALE GENOMIC DNA]</scope>
    <source>
        <strain evidence="3">NBRC 12016</strain>
    </source>
</reference>
<dbReference type="AlphaFoldDB" id="B9E2Y0"/>
<name>B9E2Y0_CLOK1</name>
<proteinExistence type="predicted"/>
<feature type="domain" description="4Fe-4S ferredoxin-type" evidence="1">
    <location>
        <begin position="65"/>
        <end position="94"/>
    </location>
</feature>
<dbReference type="PROSITE" id="PS51379">
    <property type="entry name" value="4FE4S_FER_2"/>
    <property type="match status" value="1"/>
</dbReference>